<feature type="domain" description="Dynein regulatory complex protein 1/2 N-terminal" evidence="3">
    <location>
        <begin position="90"/>
        <end position="191"/>
    </location>
</feature>
<proteinExistence type="predicted"/>
<dbReference type="AlphaFoldDB" id="A0A8E0VKH0"/>
<evidence type="ECO:0000313" key="5">
    <source>
        <dbReference type="Proteomes" id="UP000728185"/>
    </source>
</evidence>
<dbReference type="PANTHER" id="PTHR21625:SF1">
    <property type="entry name" value="DYNEIN REGULATORY COMPLEX PROTEIN 1"/>
    <property type="match status" value="1"/>
</dbReference>
<sequence>MNNYTRRIYFKQEEVEQSGPSVNSNDIDQRISARRIRIQNRIEMRKPEEASKQKEEAKEIPLSEKQIDLSSKHISKLVRDGDAFISNIRVACDARENLRRIEEDELNQHRTERLEWDANVGMETFNKITSEWENMRASDIPQNTRDLLADQKLACADLIEEKNKLINELNLEIKAKDDHFVRELGKRREDIELLSQRMESQIQAMQRTYREELAAIEAALIAQKDKLVTEQNTEWEMLMHEIKQKQINHLDQHQKRVEEFDHELNELRTKHSEEYNALKISLETEVETLELQLLKLKATYQLNLEKLEYNFQVLKRRDEENTITKSSQKRKITRLQDTLNNLHNKAIKQEKQYSIENEQLSEDYKKRMENFKDLQKKSKLLIEAEHKNFREIWIMNEEELKDLSNKLLEASRVISEQQLGIPWRKPDVTFMCNVGPLIRSVDQITCKPPAVIAMQYAFQQDAERMNRIRLTNEKNTVPKSLRDVSPDDVRDFLQLLCYEPVSRSKRT</sequence>
<dbReference type="GO" id="GO:0005858">
    <property type="term" value="C:axonemal dynein complex"/>
    <property type="evidence" value="ECO:0007669"/>
    <property type="project" value="InterPro"/>
</dbReference>
<feature type="coiled-coil region" evidence="2">
    <location>
        <begin position="250"/>
        <end position="377"/>
    </location>
</feature>
<keyword evidence="5" id="KW-1185">Reference proteome</keyword>
<evidence type="ECO:0000313" key="4">
    <source>
        <dbReference type="EMBL" id="KAA0194493.1"/>
    </source>
</evidence>
<comment type="caution">
    <text evidence="4">The sequence shown here is derived from an EMBL/GenBank/DDBJ whole genome shotgun (WGS) entry which is preliminary data.</text>
</comment>
<dbReference type="OrthoDB" id="10260459at2759"/>
<evidence type="ECO:0000256" key="2">
    <source>
        <dbReference type="SAM" id="Coils"/>
    </source>
</evidence>
<feature type="coiled-coil region" evidence="2">
    <location>
        <begin position="148"/>
        <end position="208"/>
    </location>
</feature>
<dbReference type="GO" id="GO:0070286">
    <property type="term" value="P:axonemal dynein complex assembly"/>
    <property type="evidence" value="ECO:0007669"/>
    <property type="project" value="InterPro"/>
</dbReference>
<dbReference type="InterPro" id="IPR039505">
    <property type="entry name" value="DRC1/2_N"/>
</dbReference>
<dbReference type="Proteomes" id="UP000728185">
    <property type="component" value="Unassembled WGS sequence"/>
</dbReference>
<evidence type="ECO:0000256" key="1">
    <source>
        <dbReference type="ARBA" id="ARBA00023054"/>
    </source>
</evidence>
<gene>
    <name evidence="4" type="ORF">FBUS_07080</name>
</gene>
<dbReference type="GO" id="GO:0060285">
    <property type="term" value="P:cilium-dependent cell motility"/>
    <property type="evidence" value="ECO:0007669"/>
    <property type="project" value="TreeGrafter"/>
</dbReference>
<dbReference type="PANTHER" id="PTHR21625">
    <property type="entry name" value="NYD-SP28 PROTEIN"/>
    <property type="match status" value="1"/>
</dbReference>
<dbReference type="InterPro" id="IPR039750">
    <property type="entry name" value="DRC1/DRC2"/>
</dbReference>
<reference evidence="4" key="1">
    <citation type="submission" date="2019-05" db="EMBL/GenBank/DDBJ databases">
        <title>Annotation for the trematode Fasciolopsis buski.</title>
        <authorList>
            <person name="Choi Y.-J."/>
        </authorList>
    </citation>
    <scope>NUCLEOTIDE SEQUENCE</scope>
    <source>
        <strain evidence="4">HT</strain>
        <tissue evidence="4">Whole worm</tissue>
    </source>
</reference>
<keyword evidence="1 2" id="KW-0175">Coiled coil</keyword>
<evidence type="ECO:0000259" key="3">
    <source>
        <dbReference type="Pfam" id="PF14772"/>
    </source>
</evidence>
<name>A0A8E0VKH0_9TREM</name>
<accession>A0A8E0VKH0</accession>
<organism evidence="4 5">
    <name type="scientific">Fasciolopsis buskii</name>
    <dbReference type="NCBI Taxonomy" id="27845"/>
    <lineage>
        <taxon>Eukaryota</taxon>
        <taxon>Metazoa</taxon>
        <taxon>Spiralia</taxon>
        <taxon>Lophotrochozoa</taxon>
        <taxon>Platyhelminthes</taxon>
        <taxon>Trematoda</taxon>
        <taxon>Digenea</taxon>
        <taxon>Plagiorchiida</taxon>
        <taxon>Echinostomata</taxon>
        <taxon>Echinostomatoidea</taxon>
        <taxon>Fasciolidae</taxon>
        <taxon>Fasciolopsis</taxon>
    </lineage>
</organism>
<dbReference type="Pfam" id="PF14772">
    <property type="entry name" value="NYD-SP28"/>
    <property type="match status" value="1"/>
</dbReference>
<dbReference type="EMBL" id="LUCM01004353">
    <property type="protein sequence ID" value="KAA0194493.1"/>
    <property type="molecule type" value="Genomic_DNA"/>
</dbReference>
<dbReference type="GO" id="GO:0003352">
    <property type="term" value="P:regulation of cilium movement"/>
    <property type="evidence" value="ECO:0007669"/>
    <property type="project" value="TreeGrafter"/>
</dbReference>
<protein>
    <submittedName>
        <fullName evidence="4">Coiled coil domain containing protein</fullName>
    </submittedName>
</protein>